<name>A0A1X2FFX1_9MYCO</name>
<comment type="caution">
    <text evidence="1">The sequence shown here is derived from an EMBL/GenBank/DDBJ whole genome shotgun (WGS) entry which is preliminary data.</text>
</comment>
<accession>A0A1X2FFX1</accession>
<protein>
    <submittedName>
        <fullName evidence="1">Uncharacterized protein</fullName>
    </submittedName>
</protein>
<dbReference type="EMBL" id="LQQA01000008">
    <property type="protein sequence ID" value="ORX17198.1"/>
    <property type="molecule type" value="Genomic_DNA"/>
</dbReference>
<evidence type="ECO:0000313" key="2">
    <source>
        <dbReference type="Proteomes" id="UP000193964"/>
    </source>
</evidence>
<evidence type="ECO:0000313" key="1">
    <source>
        <dbReference type="EMBL" id="ORX17198.1"/>
    </source>
</evidence>
<dbReference type="Proteomes" id="UP000193964">
    <property type="component" value="Unassembled WGS sequence"/>
</dbReference>
<sequence>MAARDAGDTPHEHAVAALIAIAESVMATREPTLMRESLDALTAAKGAIRATGKLLATTLPSIVESILNDAQRDKAADLVAADALEVLTKVVASGYGSHFGLLALLDRFDAPMNLPIARAAVRSVSVAADIWPEADVLAVRIRDLAGLDPTESSNSEFAGAVEPDAVWALAMMSILRALRANTIIDMAPHLDDADRYLDVAATTHDRADAAVMRQVLSALRQLVAAIVEETPLRALHGAALSPSAIEEVRTRIRKFTTDTAGLDHWYGDRTRAVLAAWTGVMDDLDRLRTEFTKDAFYQAEVIVRDLLNVYLHSRSFETHYSDLDVGGVQKLIHPVIEGGFASKAGHLSNLEQHADILEGRVEVEPDQGLEEQLMAARQVIDAARRAARGGELPGKTPGGASAPPLPASISQLVVAGSPDEALLRQISPDTLAALAVGMEHVDAGRAHLNMVQREVYDGIREKFKECPDYRGEVIPVVDEVLRLVLNFVVSRTAGESGHYPYLFDPSAVESAIQEDLYNYLVAALGARAEYEVSHVGGGRVDLRLKFGEFAIHIEMKVDDTQVPMNDKSAYLKQAATYQGNDIRIGFLIALRHKAFPKGPPPHLTSLMQHTAFDIPSDPVPRHIVTVAVPGSRTKPSDSTVK</sequence>
<gene>
    <name evidence="1" type="ORF">AWC31_17875</name>
</gene>
<reference evidence="1 2" key="1">
    <citation type="submission" date="2016-01" db="EMBL/GenBank/DDBJ databases">
        <title>The new phylogeny of the genus Mycobacterium.</title>
        <authorList>
            <person name="Tarcisio F."/>
            <person name="Conor M."/>
            <person name="Antonella G."/>
            <person name="Elisabetta G."/>
            <person name="Giulia F.S."/>
            <person name="Sara T."/>
            <person name="Anna F."/>
            <person name="Clotilde B."/>
            <person name="Roberto B."/>
            <person name="Veronica D.S."/>
            <person name="Fabio R."/>
            <person name="Monica P."/>
            <person name="Olivier J."/>
            <person name="Enrico T."/>
            <person name="Nicola S."/>
        </authorList>
    </citation>
    <scope>NUCLEOTIDE SEQUENCE [LARGE SCALE GENOMIC DNA]</scope>
    <source>
        <strain evidence="1 2">ATCC 700010</strain>
    </source>
</reference>
<dbReference type="AlphaFoldDB" id="A0A1X2FFX1"/>
<organism evidence="1 2">
    <name type="scientific">Mycolicibacterium wolinskyi</name>
    <dbReference type="NCBI Taxonomy" id="59750"/>
    <lineage>
        <taxon>Bacteria</taxon>
        <taxon>Bacillati</taxon>
        <taxon>Actinomycetota</taxon>
        <taxon>Actinomycetes</taxon>
        <taxon>Mycobacteriales</taxon>
        <taxon>Mycobacteriaceae</taxon>
        <taxon>Mycolicibacterium</taxon>
    </lineage>
</organism>
<proteinExistence type="predicted"/>